<proteinExistence type="predicted"/>
<gene>
    <name evidence="3" type="ORF">BDU57DRAFT_103829</name>
</gene>
<dbReference type="AlphaFoldDB" id="A0A6A5Q6D2"/>
<keyword evidence="1 3" id="KW-0378">Hydrolase</keyword>
<sequence>MPSFTLETPHGLISITDTALKNDAPALLLVHGNSSSSKIFQHMLASEPLTSRYRMITFCLPGHGSSSKAPDPAKSYHMRGYAELAISILQHLTVEEVVIFGWSLGGHVGIEMLDLIHSPAVIANAKKICVKGLMITGTPPALGEEQVRKAFKMGGDLGVAGRRDWSEEDAKGMARGSASANNPELCEDWMLEDARSTDGRARMIMAQHFLDKDAGGVDQVRVVEGCDLLIAVVNGAEEQFVNLEYLEGIKWKNLWRGECIRLEGLHHAPFWEDPDGFAGLLGEFMGDAEKA</sequence>
<dbReference type="InterPro" id="IPR000073">
    <property type="entry name" value="AB_hydrolase_1"/>
</dbReference>
<keyword evidence="4" id="KW-1185">Reference proteome</keyword>
<evidence type="ECO:0000313" key="3">
    <source>
        <dbReference type="EMBL" id="KAF1911431.1"/>
    </source>
</evidence>
<protein>
    <submittedName>
        <fullName evidence="3">Alpha/Beta hydrolase protein</fullName>
    </submittedName>
</protein>
<dbReference type="PANTHER" id="PTHR43798:SF31">
    <property type="entry name" value="AB HYDROLASE SUPERFAMILY PROTEIN YCLE"/>
    <property type="match status" value="1"/>
</dbReference>
<dbReference type="InterPro" id="IPR050266">
    <property type="entry name" value="AB_hydrolase_sf"/>
</dbReference>
<reference evidence="3" key="1">
    <citation type="journal article" date="2020" name="Stud. Mycol.">
        <title>101 Dothideomycetes genomes: a test case for predicting lifestyles and emergence of pathogens.</title>
        <authorList>
            <person name="Haridas S."/>
            <person name="Albert R."/>
            <person name="Binder M."/>
            <person name="Bloem J."/>
            <person name="Labutti K."/>
            <person name="Salamov A."/>
            <person name="Andreopoulos B."/>
            <person name="Baker S."/>
            <person name="Barry K."/>
            <person name="Bills G."/>
            <person name="Bluhm B."/>
            <person name="Cannon C."/>
            <person name="Castanera R."/>
            <person name="Culley D."/>
            <person name="Daum C."/>
            <person name="Ezra D."/>
            <person name="Gonzalez J."/>
            <person name="Henrissat B."/>
            <person name="Kuo A."/>
            <person name="Liang C."/>
            <person name="Lipzen A."/>
            <person name="Lutzoni F."/>
            <person name="Magnuson J."/>
            <person name="Mondo S."/>
            <person name="Nolan M."/>
            <person name="Ohm R."/>
            <person name="Pangilinan J."/>
            <person name="Park H.-J."/>
            <person name="Ramirez L."/>
            <person name="Alfaro M."/>
            <person name="Sun H."/>
            <person name="Tritt A."/>
            <person name="Yoshinaga Y."/>
            <person name="Zwiers L.-H."/>
            <person name="Turgeon B."/>
            <person name="Goodwin S."/>
            <person name="Spatafora J."/>
            <person name="Crous P."/>
            <person name="Grigoriev I."/>
        </authorList>
    </citation>
    <scope>NUCLEOTIDE SEQUENCE</scope>
    <source>
        <strain evidence="3">HMLAC05119</strain>
    </source>
</reference>
<name>A0A6A5Q6D2_AMPQU</name>
<accession>A0A6A5Q6D2</accession>
<dbReference type="GO" id="GO:0016020">
    <property type="term" value="C:membrane"/>
    <property type="evidence" value="ECO:0007669"/>
    <property type="project" value="TreeGrafter"/>
</dbReference>
<dbReference type="EMBL" id="ML979144">
    <property type="protein sequence ID" value="KAF1911431.1"/>
    <property type="molecule type" value="Genomic_DNA"/>
</dbReference>
<dbReference type="Gene3D" id="3.40.50.1820">
    <property type="entry name" value="alpha/beta hydrolase"/>
    <property type="match status" value="1"/>
</dbReference>
<evidence type="ECO:0000259" key="2">
    <source>
        <dbReference type="Pfam" id="PF12697"/>
    </source>
</evidence>
<dbReference type="InterPro" id="IPR029058">
    <property type="entry name" value="AB_hydrolase_fold"/>
</dbReference>
<organism evidence="3 4">
    <name type="scientific">Ampelomyces quisqualis</name>
    <name type="common">Powdery mildew agent</name>
    <dbReference type="NCBI Taxonomy" id="50730"/>
    <lineage>
        <taxon>Eukaryota</taxon>
        <taxon>Fungi</taxon>
        <taxon>Dikarya</taxon>
        <taxon>Ascomycota</taxon>
        <taxon>Pezizomycotina</taxon>
        <taxon>Dothideomycetes</taxon>
        <taxon>Pleosporomycetidae</taxon>
        <taxon>Pleosporales</taxon>
        <taxon>Pleosporineae</taxon>
        <taxon>Phaeosphaeriaceae</taxon>
        <taxon>Ampelomyces</taxon>
    </lineage>
</organism>
<evidence type="ECO:0000313" key="4">
    <source>
        <dbReference type="Proteomes" id="UP000800096"/>
    </source>
</evidence>
<dbReference type="GO" id="GO:0016787">
    <property type="term" value="F:hydrolase activity"/>
    <property type="evidence" value="ECO:0007669"/>
    <property type="project" value="UniProtKB-KW"/>
</dbReference>
<dbReference type="PANTHER" id="PTHR43798">
    <property type="entry name" value="MONOACYLGLYCEROL LIPASE"/>
    <property type="match status" value="1"/>
</dbReference>
<dbReference type="Pfam" id="PF12697">
    <property type="entry name" value="Abhydrolase_6"/>
    <property type="match status" value="1"/>
</dbReference>
<dbReference type="OrthoDB" id="8119704at2759"/>
<dbReference type="Proteomes" id="UP000800096">
    <property type="component" value="Unassembled WGS sequence"/>
</dbReference>
<evidence type="ECO:0000256" key="1">
    <source>
        <dbReference type="ARBA" id="ARBA00022801"/>
    </source>
</evidence>
<dbReference type="SUPFAM" id="SSF53474">
    <property type="entry name" value="alpha/beta-Hydrolases"/>
    <property type="match status" value="1"/>
</dbReference>
<feature type="domain" description="AB hydrolase-1" evidence="2">
    <location>
        <begin position="27"/>
        <end position="278"/>
    </location>
</feature>